<keyword evidence="10" id="KW-0675">Receptor</keyword>
<evidence type="ECO:0000256" key="10">
    <source>
        <dbReference type="ARBA" id="ARBA00023170"/>
    </source>
</evidence>
<dbReference type="Gene3D" id="3.30.70.960">
    <property type="entry name" value="SEA domain"/>
    <property type="match status" value="2"/>
</dbReference>
<evidence type="ECO:0000256" key="4">
    <source>
        <dbReference type="ARBA" id="ARBA00022525"/>
    </source>
</evidence>
<feature type="non-terminal residue" evidence="19">
    <location>
        <position position="912"/>
    </location>
</feature>
<accession>A0A7L3RG19</accession>
<keyword evidence="4" id="KW-0964">Secreted</keyword>
<keyword evidence="6" id="KW-0358">Heparin-binding</keyword>
<organism evidence="19 20">
    <name type="scientific">Cepphus grylle</name>
    <name type="common">Black guillemot</name>
    <name type="synonym">Alca grylle</name>
    <dbReference type="NCBI Taxonomy" id="28697"/>
    <lineage>
        <taxon>Eukaryota</taxon>
        <taxon>Metazoa</taxon>
        <taxon>Chordata</taxon>
        <taxon>Craniata</taxon>
        <taxon>Vertebrata</taxon>
        <taxon>Euteleostomi</taxon>
        <taxon>Archelosauria</taxon>
        <taxon>Archosauria</taxon>
        <taxon>Dinosauria</taxon>
        <taxon>Saurischia</taxon>
        <taxon>Theropoda</taxon>
        <taxon>Coelurosauria</taxon>
        <taxon>Aves</taxon>
        <taxon>Neognathae</taxon>
        <taxon>Neoaves</taxon>
        <taxon>Charadriiformes</taxon>
        <taxon>Alcidae</taxon>
        <taxon>Cepphus</taxon>
    </lineage>
</organism>
<dbReference type="Proteomes" id="UP000578766">
    <property type="component" value="Unassembled WGS sequence"/>
</dbReference>
<dbReference type="PROSITE" id="PS50024">
    <property type="entry name" value="SEA"/>
    <property type="match status" value="2"/>
</dbReference>
<dbReference type="SMART" id="SM00200">
    <property type="entry name" value="SEA"/>
    <property type="match status" value="2"/>
</dbReference>
<dbReference type="InterPro" id="IPR036364">
    <property type="entry name" value="SEA_dom_sf"/>
</dbReference>
<dbReference type="PANTHER" id="PTHR12199:SF3">
    <property type="entry name" value="INTERPHOTORECEPTOR MATRIX PROTEOGLYCAN 1"/>
    <property type="match status" value="1"/>
</dbReference>
<dbReference type="EMBL" id="VZUD01000034">
    <property type="protein sequence ID" value="NXV14757.1"/>
    <property type="molecule type" value="Genomic_DNA"/>
</dbReference>
<evidence type="ECO:0000256" key="11">
    <source>
        <dbReference type="ARBA" id="ARBA00023180"/>
    </source>
</evidence>
<keyword evidence="5" id="KW-0272">Extracellular matrix</keyword>
<evidence type="ECO:0000313" key="20">
    <source>
        <dbReference type="Proteomes" id="UP000578766"/>
    </source>
</evidence>
<dbReference type="GO" id="GO:0005540">
    <property type="term" value="F:hyaluronic acid binding"/>
    <property type="evidence" value="ECO:0007669"/>
    <property type="project" value="UniProtKB-KW"/>
</dbReference>
<evidence type="ECO:0000256" key="15">
    <source>
        <dbReference type="ARBA" id="ARBA00042018"/>
    </source>
</evidence>
<feature type="compositionally biased region" description="Basic and acidic residues" evidence="17">
    <location>
        <begin position="164"/>
        <end position="182"/>
    </location>
</feature>
<feature type="compositionally biased region" description="Polar residues" evidence="17">
    <location>
        <begin position="645"/>
        <end position="662"/>
    </location>
</feature>
<proteinExistence type="predicted"/>
<keyword evidence="12" id="KW-0966">Cell projection</keyword>
<dbReference type="InterPro" id="IPR039861">
    <property type="entry name" value="IMPG"/>
</dbReference>
<feature type="compositionally biased region" description="Polar residues" evidence="17">
    <location>
        <begin position="477"/>
        <end position="493"/>
    </location>
</feature>
<evidence type="ECO:0000256" key="17">
    <source>
        <dbReference type="SAM" id="MobiDB-lite"/>
    </source>
</evidence>
<name>A0A7L3RG19_CEPGR</name>
<feature type="compositionally biased region" description="Polar residues" evidence="17">
    <location>
        <begin position="185"/>
        <end position="196"/>
    </location>
</feature>
<dbReference type="GO" id="GO:0001750">
    <property type="term" value="C:photoreceptor outer segment"/>
    <property type="evidence" value="ECO:0007669"/>
    <property type="project" value="UniProtKB-SubCell"/>
</dbReference>
<evidence type="ECO:0000256" key="13">
    <source>
        <dbReference type="ARBA" id="ARBA00023290"/>
    </source>
</evidence>
<evidence type="ECO:0000256" key="1">
    <source>
        <dbReference type="ARBA" id="ARBA00004437"/>
    </source>
</evidence>
<sequence length="912" mass="100807">LHLKPTAYVMYAYVHAYFLSFPEIPNKINRGEAKQLADASGSDKTERTTKRSRVSTIRRIFDMSKHRIKRSSFFSTGVKVCPQESVKQILASHQAYYRLRVCQEAVWEAFRIFLDRIPDTSEYQNWVTACQRETFCIFDIGKNFSNSQEHLEIIQRRVKHRTFQERKDEISTDKTGGKKLEDIPSISTGSPGTSLSPYAPVPNGTLLNEIVNDTKTPVKELGTNTVPELPVEQMVEFSVTLTDQEYTAELNDPNSPQYRQLAAKFQLQMQKIFEKLPGFKEIRVLGFKSSSTVARYVVNFERDGSEIKSTADDISTIGSNKVENEKMPLSPREEGEISATKLTVTDLQQLVAIALHEDQSLPMDLGTLQFTDESIIPPSDFDNDIQGIVTIPLSGPDLEDSMSLELPLGYPSPATVGQTGDLLINEFTTGIPMLSGDISAPEDFNNFITSEPMFPTKPSREPFQDKSPPNAEDITTDHQSFTVPFSALGSTSSPPKPEDSYLPPPADDSASNDLITDGYEFPTEQATMLAVYTTGSFTPPNVLQARDENREAEEKKELTDMIEPPFKEADQDSLSGQAIKIMDETESSGNDILITASTYETLPFFIGSSGLSTTQPEDVITDVLPSHQTAPLPVATSPSFSYTQLTEQSLEASDSLVPTSESVPPDGTGAGVQDIAAELDHAGVMSTAALDEMEHGSGYISVLTTRPAEATPAPTLKYVTTSSMTTAAKGKELVVFFSLRVTNMHFSDDLFNRSSTEYKTLEQQFMQLLLPYLQSNLTGFKHLEILNFRNGSVIVNSKMKFARTVPYNITEAVHCVLEDFCDAAAQHLNLEIDSYSLDIEPADQADPCKFMACDEFSECITNEWTKEADCLCKPGYASQDGLPCRSLCELEPHLCINGGKCELVPGRGAVCR</sequence>
<evidence type="ECO:0000256" key="8">
    <source>
        <dbReference type="ARBA" id="ARBA00022737"/>
    </source>
</evidence>
<protein>
    <recommendedName>
        <fullName evidence="14">Interphotoreceptor matrix proteoglycan 1</fullName>
    </recommendedName>
    <alternativeName>
        <fullName evidence="15">Sialoprotein associated with cones and rods</fullName>
    </alternativeName>
</protein>
<feature type="region of interest" description="Disordered" evidence="17">
    <location>
        <begin position="164"/>
        <end position="198"/>
    </location>
</feature>
<feature type="non-terminal residue" evidence="19">
    <location>
        <position position="1"/>
    </location>
</feature>
<keyword evidence="11" id="KW-0325">Glycoprotein</keyword>
<evidence type="ECO:0000256" key="9">
    <source>
        <dbReference type="ARBA" id="ARBA00022981"/>
    </source>
</evidence>
<evidence type="ECO:0000256" key="6">
    <source>
        <dbReference type="ARBA" id="ARBA00022674"/>
    </source>
</evidence>
<evidence type="ECO:0000256" key="14">
    <source>
        <dbReference type="ARBA" id="ARBA00040753"/>
    </source>
</evidence>
<comment type="caution">
    <text evidence="19">The sequence shown here is derived from an EMBL/GenBank/DDBJ whole genome shotgun (WGS) entry which is preliminary data.</text>
</comment>
<evidence type="ECO:0000256" key="2">
    <source>
        <dbReference type="ARBA" id="ARBA00004504"/>
    </source>
</evidence>
<evidence type="ECO:0000256" key="5">
    <source>
        <dbReference type="ARBA" id="ARBA00022530"/>
    </source>
</evidence>
<dbReference type="GO" id="GO:0001917">
    <property type="term" value="C:photoreceptor inner segment"/>
    <property type="evidence" value="ECO:0007669"/>
    <property type="project" value="UniProtKB-SubCell"/>
</dbReference>
<keyword evidence="20" id="KW-1185">Reference proteome</keyword>
<gene>
    <name evidence="19" type="primary">Impg1</name>
    <name evidence="19" type="ORF">CEPGRY_R07801</name>
</gene>
<evidence type="ECO:0000256" key="3">
    <source>
        <dbReference type="ARBA" id="ARBA00004593"/>
    </source>
</evidence>
<feature type="domain" description="SEA" evidence="18">
    <location>
        <begin position="731"/>
        <end position="844"/>
    </location>
</feature>
<comment type="subcellular location">
    <subcellularLocation>
        <location evidence="2">Cell projection</location>
        <location evidence="2">Cilium</location>
        <location evidence="2">Photoreceptor outer segment</location>
    </subcellularLocation>
    <subcellularLocation>
        <location evidence="1">Photoreceptor inner segment</location>
    </subcellularLocation>
    <subcellularLocation>
        <location evidence="3">Secreted</location>
        <location evidence="3">Extracellular space</location>
        <location evidence="3">Extracellular matrix</location>
        <location evidence="3">Interphotoreceptor matrix</location>
    </subcellularLocation>
</comment>
<keyword evidence="13" id="KW-0373">Hyaluronic acid</keyword>
<evidence type="ECO:0000313" key="19">
    <source>
        <dbReference type="EMBL" id="NXV14757.1"/>
    </source>
</evidence>
<dbReference type="GO" id="GO:0007601">
    <property type="term" value="P:visual perception"/>
    <property type="evidence" value="ECO:0007669"/>
    <property type="project" value="InterPro"/>
</dbReference>
<dbReference type="GO" id="GO:0033165">
    <property type="term" value="C:interphotoreceptor matrix"/>
    <property type="evidence" value="ECO:0007669"/>
    <property type="project" value="UniProtKB-SubCell"/>
</dbReference>
<dbReference type="Pfam" id="PF01390">
    <property type="entry name" value="SEA"/>
    <property type="match status" value="2"/>
</dbReference>
<feature type="region of interest" description="Disordered" evidence="17">
    <location>
        <begin position="645"/>
        <end position="671"/>
    </location>
</feature>
<evidence type="ECO:0000259" key="18">
    <source>
        <dbReference type="PROSITE" id="PS50024"/>
    </source>
</evidence>
<evidence type="ECO:0000256" key="7">
    <source>
        <dbReference type="ARBA" id="ARBA00022729"/>
    </source>
</evidence>
<dbReference type="PANTHER" id="PTHR12199">
    <property type="entry name" value="INTERPHOTORECEPTOR MATRIX PROTEOGLYCAN"/>
    <property type="match status" value="1"/>
</dbReference>
<keyword evidence="9" id="KW-0730">Sialic acid</keyword>
<dbReference type="SUPFAM" id="SSF82671">
    <property type="entry name" value="SEA domain"/>
    <property type="match status" value="2"/>
</dbReference>
<evidence type="ECO:0000256" key="16">
    <source>
        <dbReference type="ARBA" id="ARBA00045407"/>
    </source>
</evidence>
<feature type="region of interest" description="Disordered" evidence="17">
    <location>
        <begin position="451"/>
        <end position="516"/>
    </location>
</feature>
<dbReference type="GO" id="GO:0008201">
    <property type="term" value="F:heparin binding"/>
    <property type="evidence" value="ECO:0007669"/>
    <property type="project" value="UniProtKB-KW"/>
</dbReference>
<dbReference type="InterPro" id="IPR000082">
    <property type="entry name" value="SEA_dom"/>
</dbReference>
<keyword evidence="8" id="KW-0677">Repeat</keyword>
<dbReference type="AlphaFoldDB" id="A0A7L3RG19"/>
<comment type="function">
    <text evidence="16">Chondroitin sulfate-, heparin- and hyaluronan-binding protein. May serve to form a basic macromolecular scaffold comprising the insoluble interphotoreceptor matrix.</text>
</comment>
<feature type="domain" description="SEA" evidence="18">
    <location>
        <begin position="231"/>
        <end position="349"/>
    </location>
</feature>
<reference evidence="19 20" key="1">
    <citation type="submission" date="2019-09" db="EMBL/GenBank/DDBJ databases">
        <title>Bird 10,000 Genomes (B10K) Project - Family phase.</title>
        <authorList>
            <person name="Zhang G."/>
        </authorList>
    </citation>
    <scope>NUCLEOTIDE SEQUENCE [LARGE SCALE GENOMIC DNA]</scope>
    <source>
        <strain evidence="19">OUT-0020</strain>
        <tissue evidence="19">Liver</tissue>
    </source>
</reference>
<keyword evidence="7" id="KW-0732">Signal</keyword>
<evidence type="ECO:0000256" key="12">
    <source>
        <dbReference type="ARBA" id="ARBA00023273"/>
    </source>
</evidence>